<feature type="domain" description="SAM" evidence="2">
    <location>
        <begin position="547"/>
        <end position="611"/>
    </location>
</feature>
<feature type="compositionally biased region" description="Basic residues" evidence="1">
    <location>
        <begin position="352"/>
        <end position="362"/>
    </location>
</feature>
<dbReference type="InterPro" id="IPR001660">
    <property type="entry name" value="SAM"/>
</dbReference>
<dbReference type="InterPro" id="IPR013761">
    <property type="entry name" value="SAM/pointed_sf"/>
</dbReference>
<feature type="region of interest" description="Disordered" evidence="1">
    <location>
        <begin position="17"/>
        <end position="79"/>
    </location>
</feature>
<reference evidence="3" key="1">
    <citation type="submission" date="2022-11" db="EMBL/GenBank/DDBJ databases">
        <authorList>
            <person name="Kikuchi T."/>
        </authorList>
    </citation>
    <scope>NUCLEOTIDE SEQUENCE</scope>
    <source>
        <strain evidence="3">PS1010</strain>
    </source>
</reference>
<feature type="region of interest" description="Disordered" evidence="1">
    <location>
        <begin position="345"/>
        <end position="374"/>
    </location>
</feature>
<name>A0A9P1J398_9PELO</name>
<evidence type="ECO:0000313" key="4">
    <source>
        <dbReference type="Proteomes" id="UP001152747"/>
    </source>
</evidence>
<evidence type="ECO:0000256" key="1">
    <source>
        <dbReference type="SAM" id="MobiDB-lite"/>
    </source>
</evidence>
<feature type="region of interest" description="Disordered" evidence="1">
    <location>
        <begin position="236"/>
        <end position="261"/>
    </location>
</feature>
<feature type="compositionally biased region" description="Low complexity" evidence="1">
    <location>
        <begin position="19"/>
        <end position="54"/>
    </location>
</feature>
<feature type="compositionally biased region" description="Low complexity" evidence="1">
    <location>
        <begin position="459"/>
        <end position="468"/>
    </location>
</feature>
<gene>
    <name evidence="3" type="ORF">CAMP_LOCUS17610</name>
</gene>
<proteinExistence type="predicted"/>
<evidence type="ECO:0000313" key="3">
    <source>
        <dbReference type="EMBL" id="CAI5454973.1"/>
    </source>
</evidence>
<feature type="region of interest" description="Disordered" evidence="1">
    <location>
        <begin position="186"/>
        <end position="219"/>
    </location>
</feature>
<dbReference type="PROSITE" id="PS50105">
    <property type="entry name" value="SAM_DOMAIN"/>
    <property type="match status" value="1"/>
</dbReference>
<dbReference type="AlphaFoldDB" id="A0A9P1J398"/>
<feature type="compositionally biased region" description="Low complexity" evidence="1">
    <location>
        <begin position="499"/>
        <end position="510"/>
    </location>
</feature>
<feature type="compositionally biased region" description="Polar residues" evidence="1">
    <location>
        <begin position="485"/>
        <end position="498"/>
    </location>
</feature>
<feature type="compositionally biased region" description="Polar residues" evidence="1">
    <location>
        <begin position="205"/>
        <end position="219"/>
    </location>
</feature>
<keyword evidence="4" id="KW-1185">Reference proteome</keyword>
<dbReference type="Proteomes" id="UP001152747">
    <property type="component" value="Unassembled WGS sequence"/>
</dbReference>
<feature type="compositionally biased region" description="Polar residues" evidence="1">
    <location>
        <begin position="409"/>
        <end position="430"/>
    </location>
</feature>
<feature type="compositionally biased region" description="Basic and acidic residues" evidence="1">
    <location>
        <begin position="363"/>
        <end position="374"/>
    </location>
</feature>
<organism evidence="3 4">
    <name type="scientific">Caenorhabditis angaria</name>
    <dbReference type="NCBI Taxonomy" id="860376"/>
    <lineage>
        <taxon>Eukaryota</taxon>
        <taxon>Metazoa</taxon>
        <taxon>Ecdysozoa</taxon>
        <taxon>Nematoda</taxon>
        <taxon>Chromadorea</taxon>
        <taxon>Rhabditida</taxon>
        <taxon>Rhabditina</taxon>
        <taxon>Rhabditomorpha</taxon>
        <taxon>Rhabditoidea</taxon>
        <taxon>Rhabditidae</taxon>
        <taxon>Peloderinae</taxon>
        <taxon>Caenorhabditis</taxon>
    </lineage>
</organism>
<dbReference type="SUPFAM" id="SSF47769">
    <property type="entry name" value="SAM/Pointed domain"/>
    <property type="match status" value="1"/>
</dbReference>
<feature type="compositionally biased region" description="Low complexity" evidence="1">
    <location>
        <begin position="434"/>
        <end position="443"/>
    </location>
</feature>
<evidence type="ECO:0000259" key="2">
    <source>
        <dbReference type="PROSITE" id="PS50105"/>
    </source>
</evidence>
<accession>A0A9P1J398</accession>
<sequence length="618" mass="68270">MGDNGRPRIMQVAVFQPGAQPAQQSQPQATSSQVVPVRQMQQQTTHSQQHQFFQPIQPTPGRFVSNNGQGSSNGPPPPTLENLRLVGTAQYRQIVPNPNEPGQRLIPQYHKIVPRSGPVRYATIQPGQAPILTMNRQIQPRPQTQNNGAPTVFQAVPFTTQPNRDPIVLSKHQFERLGKPITIQFNNNDGNDKPPVLQQEEPCKQNVQTSSEQGTSGTNTHNIVKLNLAKPAKSASASDLTLPAAEPLSKPQSPKKRRTLPVEDDSLVIYPPPKPKNVTAKNFYSPEAYDLDQFLMEAVFKPEKEVLQHNFKGTTFTEYTKPQKGDVGVVTAEKIKNVSSLVGLKPVTPNKLNKKTNKRQHSNKKEDPKKEIKLSRGQEDYFEDFLAKVSAKARIAETKPSFCVKPRQKNSPKITGNSSPIALPETTTRRSPMVATRAATAAPPVEPTPPEENVEQNETENNVETSTSINNQNNVAVEEVEGTHAETSTTTVEAQVSQPATPKTPTNTATSGDKTLQKIAEECALEVAGCSLQQLPGGLPLKRLSLWTVDECQQWTQQVTNSDEYRHIFEREEIDGSVMVFVPYNELASLLNLRFGPAKKMEVALKVVKAFDAKVRDL</sequence>
<feature type="region of interest" description="Disordered" evidence="1">
    <location>
        <begin position="402"/>
        <end position="468"/>
    </location>
</feature>
<feature type="region of interest" description="Disordered" evidence="1">
    <location>
        <begin position="481"/>
        <end position="512"/>
    </location>
</feature>
<protein>
    <recommendedName>
        <fullName evidence="2">SAM domain-containing protein</fullName>
    </recommendedName>
</protein>
<dbReference type="EMBL" id="CANHGI010000006">
    <property type="protein sequence ID" value="CAI5454973.1"/>
    <property type="molecule type" value="Genomic_DNA"/>
</dbReference>
<comment type="caution">
    <text evidence="3">The sequence shown here is derived from an EMBL/GenBank/DDBJ whole genome shotgun (WGS) entry which is preliminary data.</text>
</comment>
<dbReference type="OrthoDB" id="2390104at2759"/>
<dbReference type="Gene3D" id="1.10.150.50">
    <property type="entry name" value="Transcription Factor, Ets-1"/>
    <property type="match status" value="1"/>
</dbReference>